<dbReference type="Proteomes" id="UP000032279">
    <property type="component" value="Unassembled WGS sequence"/>
</dbReference>
<sequence length="584" mass="66465">MTNFKLFIKQKKIDVLIILSVVSFIIILPQIYEHAIIISGDSVFHMNRFYETYKQIKTGNFSYFQSLYGFNGSARIVNALYGPYLSYLMGFLLLIVKSWFKFQLITNFLLLVVSGLSMFLLARKVKVRKWIAIVMAIMYMCTPWVGNSSFTAVGASLFPLVFIAGISMFDQTKPISILKLSLLMAVLVQIHMFTSFLAVIVLIPFSIVAVILNKNRAQLVFRVIISAIITMLLTSNVWGAMFEVMANNHILTVFPNEMSGSVMHFSAIQFSLFDYGLYSAIFAFVVVRSFVLWKKIDVIQKMTTLLGVFFLILSTSLFPWRFAEFHFPFLRTLIQFPERFSVVAFVAMILSMGISLESSEILNLKKVKVGVKILFLAFTALLVLNANSIYGSVVSYWNTSKPFGNAAMPLTKNIDKIKNGFKNSDNLGQGFEYLAKVNPDYLPIKQKINNSESYNKLNPYVLYYQEVSLNKVKTKRLITKDGKIEITWKNGGSKKKFIKLPIVKYANSRIYVNNREGTKKVVKSSEIGVVSVNSNVGKNKLTIQYVPEKATRILLLTNLLSWSLFMLVSMFNYVKTKLKNKYVN</sequence>
<feature type="transmembrane region" description="Helical" evidence="1">
    <location>
        <begin position="374"/>
        <end position="397"/>
    </location>
</feature>
<feature type="transmembrane region" description="Helical" evidence="1">
    <location>
        <begin position="152"/>
        <end position="169"/>
    </location>
</feature>
<dbReference type="InterPro" id="IPR018776">
    <property type="entry name" value="Membrane_prot_PTPS-rel_domain"/>
</dbReference>
<gene>
    <name evidence="3" type="ORF">WDC_0880</name>
</gene>
<feature type="transmembrane region" description="Helical" evidence="1">
    <location>
        <begin position="102"/>
        <end position="121"/>
    </location>
</feature>
<protein>
    <recommendedName>
        <fullName evidence="2">Membrane protein 6-pyruvoyl-tetrahydropterin synthase-related domain-containing protein</fullName>
    </recommendedName>
</protein>
<keyword evidence="4" id="KW-1185">Reference proteome</keyword>
<dbReference type="AlphaFoldDB" id="A0A0D0Y5D3"/>
<evidence type="ECO:0000259" key="2">
    <source>
        <dbReference type="Pfam" id="PF10131"/>
    </source>
</evidence>
<feature type="transmembrane region" description="Helical" evidence="1">
    <location>
        <begin position="76"/>
        <end position="95"/>
    </location>
</feature>
<comment type="caution">
    <text evidence="3">The sequence shown here is derived from an EMBL/GenBank/DDBJ whole genome shotgun (WGS) entry which is preliminary data.</text>
</comment>
<proteinExistence type="predicted"/>
<dbReference type="EMBL" id="AWTT01000017">
    <property type="protein sequence ID" value="KIS03508.1"/>
    <property type="molecule type" value="Genomic_DNA"/>
</dbReference>
<feature type="transmembrane region" description="Helical" evidence="1">
    <location>
        <begin position="342"/>
        <end position="362"/>
    </location>
</feature>
<dbReference type="Pfam" id="PF10131">
    <property type="entry name" value="PTPS_related"/>
    <property type="match status" value="1"/>
</dbReference>
<feature type="transmembrane region" description="Helical" evidence="1">
    <location>
        <begin position="553"/>
        <end position="574"/>
    </location>
</feature>
<feature type="transmembrane region" description="Helical" evidence="1">
    <location>
        <begin position="305"/>
        <end position="322"/>
    </location>
</feature>
<feature type="transmembrane region" description="Helical" evidence="1">
    <location>
        <begin position="12"/>
        <end position="32"/>
    </location>
</feature>
<feature type="transmembrane region" description="Helical" evidence="1">
    <location>
        <begin position="219"/>
        <end position="238"/>
    </location>
</feature>
<feature type="domain" description="Membrane protein 6-pyruvoyl-tetrahydropterin synthase-related" evidence="2">
    <location>
        <begin position="81"/>
        <end position="414"/>
    </location>
</feature>
<feature type="transmembrane region" description="Helical" evidence="1">
    <location>
        <begin position="189"/>
        <end position="212"/>
    </location>
</feature>
<feature type="transmembrane region" description="Helical" evidence="1">
    <location>
        <begin position="275"/>
        <end position="293"/>
    </location>
</feature>
<dbReference type="RefSeq" id="WP_156127000.1">
    <property type="nucleotide sequence ID" value="NZ_AWTT01000017.1"/>
</dbReference>
<evidence type="ECO:0000256" key="1">
    <source>
        <dbReference type="SAM" id="Phobius"/>
    </source>
</evidence>
<keyword evidence="1" id="KW-0812">Transmembrane</keyword>
<accession>A0A0D0Y5D3</accession>
<keyword evidence="1" id="KW-0472">Membrane</keyword>
<dbReference type="PATRIC" id="fig|1335616.4.peg.880"/>
<name>A0A0D0Y5D3_9LACO</name>
<evidence type="ECO:0000313" key="3">
    <source>
        <dbReference type="EMBL" id="KIS03508.1"/>
    </source>
</evidence>
<dbReference type="OrthoDB" id="2328595at2"/>
<dbReference type="STRING" id="1335616.WDC_0880"/>
<reference evidence="3 4" key="1">
    <citation type="submission" date="2013-08" db="EMBL/GenBank/DDBJ databases">
        <title>Lactobacillus wasatchii sp. WDC04, a late gas producing bacteria isolated from aged chedder cheese.</title>
        <authorList>
            <person name="Oberg C.J."/>
            <person name="Culumber M."/>
            <person name="McMahon D.J."/>
            <person name="Broadbent J.R."/>
            <person name="Oberg T.S."/>
            <person name="Ortaki F."/>
        </authorList>
    </citation>
    <scope>NUCLEOTIDE SEQUENCE [LARGE SCALE GENOMIC DNA]</scope>
    <source>
        <strain evidence="3 4">WDC04</strain>
    </source>
</reference>
<keyword evidence="1" id="KW-1133">Transmembrane helix</keyword>
<organism evidence="3 4">
    <name type="scientific">Paucilactobacillus wasatchensis</name>
    <dbReference type="NCBI Taxonomy" id="1335616"/>
    <lineage>
        <taxon>Bacteria</taxon>
        <taxon>Bacillati</taxon>
        <taxon>Bacillota</taxon>
        <taxon>Bacilli</taxon>
        <taxon>Lactobacillales</taxon>
        <taxon>Lactobacillaceae</taxon>
        <taxon>Paucilactobacillus</taxon>
    </lineage>
</organism>
<evidence type="ECO:0000313" key="4">
    <source>
        <dbReference type="Proteomes" id="UP000032279"/>
    </source>
</evidence>